<protein>
    <submittedName>
        <fullName evidence="1">Acyltransferase family protein</fullName>
    </submittedName>
</protein>
<dbReference type="EMBL" id="CP042469">
    <property type="protein sequence ID" value="QOX62731.1"/>
    <property type="molecule type" value="Genomic_DNA"/>
</dbReference>
<name>A0ACD1A8L9_9FIRM</name>
<proteinExistence type="predicted"/>
<gene>
    <name evidence="1" type="ORF">FRZ06_04895</name>
</gene>
<keyword evidence="1" id="KW-0808">Transferase</keyword>
<reference evidence="1" key="1">
    <citation type="submission" date="2019-08" db="EMBL/GenBank/DDBJ databases">
        <title>Genome sequence of Clostridiales bacterium MT110.</title>
        <authorList>
            <person name="Cao J."/>
        </authorList>
    </citation>
    <scope>NUCLEOTIDE SEQUENCE</scope>
    <source>
        <strain evidence="1">MT110</strain>
    </source>
</reference>
<evidence type="ECO:0000313" key="1">
    <source>
        <dbReference type="EMBL" id="QOX62731.1"/>
    </source>
</evidence>
<accession>A0ACD1A8L9</accession>
<dbReference type="Proteomes" id="UP000594014">
    <property type="component" value="Chromosome"/>
</dbReference>
<keyword evidence="2" id="KW-1185">Reference proteome</keyword>
<keyword evidence="1" id="KW-0012">Acyltransferase</keyword>
<evidence type="ECO:0000313" key="2">
    <source>
        <dbReference type="Proteomes" id="UP000594014"/>
    </source>
</evidence>
<sequence length="789" mass="87615">MRNHIHEYLSIDYFRVVAAMLVVAIHTSPLTDFSGTADFILTRELGRVAVPFFFMASAFFLYRKATDGSLPYDRISRFVKKTALLYGAAILFYLPLNFYSGSAAEWSSPSAFVKDLLFDGTFYHLWYLPASILGALLCWQLLERLKPWQALSVTMFLYAIGLFGDSYYGITTQLSLIDSFYQQLFRFFDYTRNGFFFAPVFFVMGSILAVKPIKKRFVPVFSCFMVSLALMLAEGLLLHSMNLQRHDSMYLMLIPCMYYLFQSLLSLGSDRKPLNPNLPYYLRTISVILYLIHPAMIVVIRGFVKAIHMEQLLVQNSLVHYFMTALLSFGAAWLISFLLQYKRSRQAGVIITDGNEPHRAWIEVTLPNLLHNLEVLQSRLPEGCQAMPVIKANAYGHGSKEVAAFLEKSGINSFAVATAEEGIELRKAGVKGDILILGFTPAARAAELCRWRLIQTAVDASHAKELSDVLNNARSHRWHLFHHLSKRLPIHLKIDTGMHRLGEAYQNRTDIIEVFSLKNLKISGIYTHLCASDSPDASSVYFTQQQIQRFSELSEGLKAQGIPLPSTHVFSSYGAIHYGSGPNGSLSSIADRLSAPADSPSSTSLPNVRCHHDGLSTTSYARVGIALYGVLSTPALPTKSKDKNTPAAHRALSLDLKPVLSLKARIALVRTVDPEEGIGYGLDYTAHQETRIAVVSIGYADGYPRSLSGKGLALVHGTPVPIIGRICMDQLMIDVTGLTEAARGDIVTLIGRDGYEEITAEQTADAAGTITNELLSRLGSRLEKVYLSD</sequence>
<organism evidence="1 2">
    <name type="scientific">Anoxybacterium hadale</name>
    <dbReference type="NCBI Taxonomy" id="3408580"/>
    <lineage>
        <taxon>Bacteria</taxon>
        <taxon>Bacillati</taxon>
        <taxon>Bacillota</taxon>
        <taxon>Clostridia</taxon>
        <taxon>Peptostreptococcales</taxon>
        <taxon>Anaerovoracaceae</taxon>
        <taxon>Anoxybacterium</taxon>
    </lineage>
</organism>